<dbReference type="HOGENOM" id="CLU_054430_1_0_1"/>
<dbReference type="InterPro" id="IPR000719">
    <property type="entry name" value="Prot_kinase_dom"/>
</dbReference>
<proteinExistence type="predicted"/>
<dbReference type="Proteomes" id="UP000008383">
    <property type="component" value="Unassembled WGS sequence"/>
</dbReference>
<dbReference type="GO" id="GO:0004672">
    <property type="term" value="F:protein kinase activity"/>
    <property type="evidence" value="ECO:0007669"/>
    <property type="project" value="InterPro"/>
</dbReference>
<dbReference type="RefSeq" id="XP_003022935.1">
    <property type="nucleotide sequence ID" value="XM_003022889.1"/>
</dbReference>
<protein>
    <recommendedName>
        <fullName evidence="1">Protein kinase domain-containing protein</fullName>
    </recommendedName>
</protein>
<dbReference type="GO" id="GO:0005524">
    <property type="term" value="F:ATP binding"/>
    <property type="evidence" value="ECO:0007669"/>
    <property type="project" value="InterPro"/>
</dbReference>
<feature type="domain" description="Protein kinase" evidence="1">
    <location>
        <begin position="1"/>
        <end position="193"/>
    </location>
</feature>
<accession>D4D743</accession>
<dbReference type="EMBL" id="ACYE01000150">
    <property type="protein sequence ID" value="EFE42317.1"/>
    <property type="molecule type" value="Genomic_DNA"/>
</dbReference>
<gene>
    <name evidence="2" type="ORF">TRV_02922</name>
</gene>
<evidence type="ECO:0000313" key="2">
    <source>
        <dbReference type="EMBL" id="EFE42317.1"/>
    </source>
</evidence>
<dbReference type="KEGG" id="tve:TRV_02922"/>
<dbReference type="InterPro" id="IPR011009">
    <property type="entry name" value="Kinase-like_dom_sf"/>
</dbReference>
<evidence type="ECO:0000259" key="1">
    <source>
        <dbReference type="PROSITE" id="PS50011"/>
    </source>
</evidence>
<evidence type="ECO:0000313" key="3">
    <source>
        <dbReference type="Proteomes" id="UP000008383"/>
    </source>
</evidence>
<reference evidence="3" key="1">
    <citation type="journal article" date="2011" name="Genome Biol.">
        <title>Comparative and functional genomics provide insights into the pathogenicity of dermatophytic fungi.</title>
        <authorList>
            <person name="Burmester A."/>
            <person name="Shelest E."/>
            <person name="Gloeckner G."/>
            <person name="Heddergott C."/>
            <person name="Schindler S."/>
            <person name="Staib P."/>
            <person name="Heidel A."/>
            <person name="Felder M."/>
            <person name="Petzold A."/>
            <person name="Szafranski K."/>
            <person name="Feuermann M."/>
            <person name="Pedruzzi I."/>
            <person name="Priebe S."/>
            <person name="Groth M."/>
            <person name="Winkler R."/>
            <person name="Li W."/>
            <person name="Kniemeyer O."/>
            <person name="Schroeckh V."/>
            <person name="Hertweck C."/>
            <person name="Hube B."/>
            <person name="White T.C."/>
            <person name="Platzer M."/>
            <person name="Guthke R."/>
            <person name="Heitman J."/>
            <person name="Woestemeyer J."/>
            <person name="Zipfel P.F."/>
            <person name="Monod M."/>
            <person name="Brakhage A.A."/>
        </authorList>
    </citation>
    <scope>NUCLEOTIDE SEQUENCE [LARGE SCALE GENOMIC DNA]</scope>
    <source>
        <strain evidence="3">HKI 0517</strain>
    </source>
</reference>
<dbReference type="PROSITE" id="PS50011">
    <property type="entry name" value="PROTEIN_KINASE_DOM"/>
    <property type="match status" value="1"/>
</dbReference>
<comment type="caution">
    <text evidence="2">The sequence shown here is derived from an EMBL/GenBank/DDBJ whole genome shotgun (WGS) entry which is preliminary data.</text>
</comment>
<dbReference type="OrthoDB" id="4062651at2759"/>
<dbReference type="Gene3D" id="1.10.510.10">
    <property type="entry name" value="Transferase(Phosphotransferase) domain 1"/>
    <property type="match status" value="1"/>
</dbReference>
<keyword evidence="3" id="KW-1185">Reference proteome</keyword>
<name>D4D743_TRIVH</name>
<organism evidence="2 3">
    <name type="scientific">Trichophyton verrucosum (strain HKI 0517)</name>
    <dbReference type="NCBI Taxonomy" id="663202"/>
    <lineage>
        <taxon>Eukaryota</taxon>
        <taxon>Fungi</taxon>
        <taxon>Dikarya</taxon>
        <taxon>Ascomycota</taxon>
        <taxon>Pezizomycotina</taxon>
        <taxon>Eurotiomycetes</taxon>
        <taxon>Eurotiomycetidae</taxon>
        <taxon>Onygenales</taxon>
        <taxon>Arthrodermataceae</taxon>
        <taxon>Trichophyton</taxon>
    </lineage>
</organism>
<sequence length="193" mass="21758">MTSVGTRIVGKSGNQYVIERLLQEKIPPDIRVYLANNGTEKFILKNVHDFDYYHDIYRRISSSPCLRLLHDTVPDQSIFVYEYLTDHLLNMAKKDIPIVATKRILRDALCGLKGLHDQNIVHTGRGFDNIFLLPSDLEPITHISAIDIKANNILIDWKEKNGELAIGRVQLADIEDSAIIPPNCDILGKAVGN</sequence>
<dbReference type="AlphaFoldDB" id="D4D743"/>
<dbReference type="SUPFAM" id="SSF56112">
    <property type="entry name" value="Protein kinase-like (PK-like)"/>
    <property type="match status" value="1"/>
</dbReference>
<dbReference type="GeneID" id="9576961"/>